<feature type="binding site" evidence="13">
    <location>
        <begin position="694"/>
        <end position="701"/>
    </location>
    <ligand>
        <name>ATP</name>
        <dbReference type="ChEBI" id="CHEBI:30616"/>
    </ligand>
</feature>
<dbReference type="eggNOG" id="COG1172">
    <property type="taxonomic scope" value="Bacteria"/>
</dbReference>
<dbReference type="PANTHER" id="PTHR22683">
    <property type="entry name" value="SPORULATION PROTEIN RELATED"/>
    <property type="match status" value="1"/>
</dbReference>
<feature type="transmembrane region" description="Helical" evidence="16">
    <location>
        <begin position="123"/>
        <end position="144"/>
    </location>
</feature>
<keyword evidence="12" id="KW-0131">Cell cycle</keyword>
<feature type="domain" description="FtsK" evidence="17">
    <location>
        <begin position="676"/>
        <end position="879"/>
    </location>
</feature>
<keyword evidence="6 13" id="KW-0547">Nucleotide-binding</keyword>
<evidence type="ECO:0000256" key="6">
    <source>
        <dbReference type="ARBA" id="ARBA00022741"/>
    </source>
</evidence>
<organism evidence="18 19">
    <name type="scientific">Bernardetia litoralis (strain ATCC 23117 / DSM 6794 / NBRC 15988 / NCIMB 1366 / Fx l1 / Sio-4)</name>
    <name type="common">Flexibacter litoralis</name>
    <dbReference type="NCBI Taxonomy" id="880071"/>
    <lineage>
        <taxon>Bacteria</taxon>
        <taxon>Pseudomonadati</taxon>
        <taxon>Bacteroidota</taxon>
        <taxon>Cytophagia</taxon>
        <taxon>Cytophagales</taxon>
        <taxon>Bernardetiaceae</taxon>
        <taxon>Bernardetia</taxon>
    </lineage>
</organism>
<evidence type="ECO:0000256" key="2">
    <source>
        <dbReference type="ARBA" id="ARBA00006474"/>
    </source>
</evidence>
<feature type="compositionally biased region" description="Polar residues" evidence="15">
    <location>
        <begin position="25"/>
        <end position="36"/>
    </location>
</feature>
<dbReference type="eggNOG" id="COG1674">
    <property type="taxonomic scope" value="Bacteria"/>
</dbReference>
<keyword evidence="10" id="KW-0238">DNA-binding</keyword>
<dbReference type="Gene3D" id="3.30.980.40">
    <property type="match status" value="1"/>
</dbReference>
<dbReference type="GO" id="GO:0051301">
    <property type="term" value="P:cell division"/>
    <property type="evidence" value="ECO:0007669"/>
    <property type="project" value="UniProtKB-KW"/>
</dbReference>
<evidence type="ECO:0000256" key="10">
    <source>
        <dbReference type="ARBA" id="ARBA00023125"/>
    </source>
</evidence>
<dbReference type="InterPro" id="IPR050206">
    <property type="entry name" value="FtsK/SpoIIIE/SftA"/>
</dbReference>
<dbReference type="Proteomes" id="UP000006054">
    <property type="component" value="Chromosome"/>
</dbReference>
<dbReference type="Pfam" id="PF17854">
    <property type="entry name" value="FtsK_alpha"/>
    <property type="match status" value="1"/>
</dbReference>
<feature type="compositionally biased region" description="Basic and acidic residues" evidence="15">
    <location>
        <begin position="258"/>
        <end position="270"/>
    </location>
</feature>
<keyword evidence="19" id="KW-1185">Reference proteome</keyword>
<dbReference type="PATRIC" id="fig|880071.3.peg.1928"/>
<feature type="transmembrane region" description="Helical" evidence="16">
    <location>
        <begin position="57"/>
        <end position="82"/>
    </location>
</feature>
<evidence type="ECO:0000313" key="18">
    <source>
        <dbReference type="EMBL" id="AFM04333.1"/>
    </source>
</evidence>
<evidence type="ECO:0000256" key="1">
    <source>
        <dbReference type="ARBA" id="ARBA00004651"/>
    </source>
</evidence>
<feature type="compositionally biased region" description="Acidic residues" evidence="15">
    <location>
        <begin position="483"/>
        <end position="494"/>
    </location>
</feature>
<dbReference type="GO" id="GO:0005524">
    <property type="term" value="F:ATP binding"/>
    <property type="evidence" value="ECO:0007669"/>
    <property type="project" value="UniProtKB-UniRule"/>
</dbReference>
<feature type="compositionally biased region" description="Basic and acidic residues" evidence="15">
    <location>
        <begin position="452"/>
        <end position="462"/>
    </location>
</feature>
<feature type="region of interest" description="Disordered" evidence="15">
    <location>
        <begin position="237"/>
        <end position="499"/>
    </location>
</feature>
<dbReference type="EMBL" id="CP003345">
    <property type="protein sequence ID" value="AFM04333.1"/>
    <property type="molecule type" value="Genomic_DNA"/>
</dbReference>
<feature type="compositionally biased region" description="Basic and acidic residues" evidence="15">
    <location>
        <begin position="346"/>
        <end position="413"/>
    </location>
</feature>
<dbReference type="HOGENOM" id="CLU_001981_9_9_10"/>
<feature type="compositionally biased region" description="Basic and acidic residues" evidence="15">
    <location>
        <begin position="320"/>
        <end position="338"/>
    </location>
</feature>
<gene>
    <name evidence="18" type="ordered locus">Fleli_1945</name>
</gene>
<dbReference type="SUPFAM" id="SSF52540">
    <property type="entry name" value="P-loop containing nucleoside triphosphate hydrolases"/>
    <property type="match status" value="1"/>
</dbReference>
<dbReference type="Pfam" id="PF13491">
    <property type="entry name" value="FtsK_4TM"/>
    <property type="match status" value="1"/>
</dbReference>
<feature type="region of interest" description="Disordered" evidence="15">
    <location>
        <begin position="1"/>
        <end position="36"/>
    </location>
</feature>
<protein>
    <submittedName>
        <fullName evidence="18">DNA segregation ATPase, FtsK/SpoIIIE family</fullName>
    </submittedName>
</protein>
<proteinExistence type="inferred from homology"/>
<evidence type="ECO:0000256" key="4">
    <source>
        <dbReference type="ARBA" id="ARBA00022618"/>
    </source>
</evidence>
<dbReference type="InterPro" id="IPR027417">
    <property type="entry name" value="P-loop_NTPase"/>
</dbReference>
<dbReference type="GO" id="GO:0003677">
    <property type="term" value="F:DNA binding"/>
    <property type="evidence" value="ECO:0007669"/>
    <property type="project" value="UniProtKB-KW"/>
</dbReference>
<dbReference type="Pfam" id="PF01580">
    <property type="entry name" value="FtsK_SpoIIIE"/>
    <property type="match status" value="1"/>
</dbReference>
<evidence type="ECO:0000256" key="7">
    <source>
        <dbReference type="ARBA" id="ARBA00022829"/>
    </source>
</evidence>
<keyword evidence="14" id="KW-0175">Coiled coil</keyword>
<keyword evidence="5 16" id="KW-0812">Transmembrane</keyword>
<dbReference type="STRING" id="880071.Fleli_1945"/>
<dbReference type="InterPro" id="IPR041027">
    <property type="entry name" value="FtsK_alpha"/>
</dbReference>
<evidence type="ECO:0000256" key="5">
    <source>
        <dbReference type="ARBA" id="ARBA00022692"/>
    </source>
</evidence>
<feature type="compositionally biased region" description="Basic and acidic residues" evidence="15">
    <location>
        <begin position="294"/>
        <end position="305"/>
    </location>
</feature>
<dbReference type="PROSITE" id="PS50901">
    <property type="entry name" value="FTSK"/>
    <property type="match status" value="1"/>
</dbReference>
<evidence type="ECO:0000256" key="8">
    <source>
        <dbReference type="ARBA" id="ARBA00022840"/>
    </source>
</evidence>
<evidence type="ECO:0000256" key="9">
    <source>
        <dbReference type="ARBA" id="ARBA00022989"/>
    </source>
</evidence>
<keyword evidence="3" id="KW-1003">Cell membrane</keyword>
<dbReference type="InterPro" id="IPR025199">
    <property type="entry name" value="FtsK_4TM"/>
</dbReference>
<evidence type="ECO:0000256" key="3">
    <source>
        <dbReference type="ARBA" id="ARBA00022475"/>
    </source>
</evidence>
<evidence type="ECO:0000256" key="14">
    <source>
        <dbReference type="SAM" id="Coils"/>
    </source>
</evidence>
<evidence type="ECO:0000256" key="13">
    <source>
        <dbReference type="PROSITE-ProRule" id="PRU00289"/>
    </source>
</evidence>
<dbReference type="KEGG" id="fli:Fleli_1945"/>
<dbReference type="RefSeq" id="WP_014797784.1">
    <property type="nucleotide sequence ID" value="NC_018018.1"/>
</dbReference>
<keyword evidence="7" id="KW-0159">Chromosome partition</keyword>
<accession>I4AK48</accession>
<keyword evidence="9 16" id="KW-1133">Transmembrane helix</keyword>
<evidence type="ECO:0000256" key="16">
    <source>
        <dbReference type="SAM" id="Phobius"/>
    </source>
</evidence>
<evidence type="ECO:0000256" key="11">
    <source>
        <dbReference type="ARBA" id="ARBA00023136"/>
    </source>
</evidence>
<dbReference type="Gene3D" id="3.40.50.300">
    <property type="entry name" value="P-loop containing nucleotide triphosphate hydrolases"/>
    <property type="match status" value="1"/>
</dbReference>
<sequence length="956" mass="107888">MADNSFKKSIFDNQSSSSLEDESIDNGNTQDPTSSFSQKMKDTFLSSNQYSTNSNSLVNLVSALGIWVFVMLLAVSFVSFIYTGEVDQSLVLGFFSDTPTEDIPQNWLGMFGAVLSHFLIERWFGISAFLLLVIGATFGLVLVGKYTFNKWKELSISLFFVIFVMSAILGYLVYMTETQTAWAFLCGGIGYAISALFGQIFTPIFIIVALISFGYFFGKDRLNIELYTNFSDKKDSTKKTEKQKTTPQNPVPSANIDSFKEIEASKEKNQIESSVQENETESNQTQTSPSVSIVDDKKEQKDTNQQKKQNFFEKLFGDNSDTKQTESKKEENIQEKTEQNPFESNTKIKDNFNRKLPSKELKNEQLGKEIEKEEVQNNDLKSEIERAKEEAANKSKQNKKDGKKEEQKQDKDGFFIPSARDFGIDETNNEENKEKQEEENPFAIHIPSTKIPKQEITEENKAENTIQNTEKKEQKTPIQNQINEEEEKQDELDLDLPMPPSVSRVKDLYGENVEELVEDENGKPLYAGITVYNPNDELPKYTSPPTDLLDNPVVKKHQIDKDELNETKLRIEQTLKNFKIDIKRIHAEVGPTVTLYEIVPAPGVKIAQIRNLGDDIALNLSALGIRIIAPMPGKGTIGIEVPNKDREIVPLRTLLEHESFKHSRKELPLVLGKDISNQIFIADLTKMPHLLIGGATGQGKSVGINVILTSLIYKKHPSELKFVMIDPKKVEFSLFSKLEKHYLAHLPNAEPIVTDSVDAVKTLEALCREMDSRYDLLKDGDCRNIKEYNHKFKTHQLLNEQHRYLPYIVLVIDELADLMIIAGKAAEKPIARLAQMARAIGIHLVVATQRPSVNVVTGIIKANFPARMAFRVTSKIDSRIILDTGGAEQLVGQGDMLLSNGSDILRLQCAFIDTPEVERICKHIQDQKGFSAAYPLPEETNFNVEDDEYLAGDELF</sequence>
<dbReference type="AlphaFoldDB" id="I4AK48"/>
<keyword evidence="4" id="KW-0132">Cell division</keyword>
<feature type="compositionally biased region" description="Basic and acidic residues" evidence="15">
    <location>
        <begin position="1"/>
        <end position="10"/>
    </location>
</feature>
<comment type="similarity">
    <text evidence="2">Belongs to the FtsK/SpoIIIE/SftA family.</text>
</comment>
<dbReference type="GO" id="GO:0007059">
    <property type="term" value="P:chromosome segregation"/>
    <property type="evidence" value="ECO:0007669"/>
    <property type="project" value="UniProtKB-KW"/>
</dbReference>
<feature type="coiled-coil region" evidence="14">
    <location>
        <begin position="554"/>
        <end position="581"/>
    </location>
</feature>
<evidence type="ECO:0000259" key="17">
    <source>
        <dbReference type="PROSITE" id="PS50901"/>
    </source>
</evidence>
<feature type="transmembrane region" description="Helical" evidence="16">
    <location>
        <begin position="188"/>
        <end position="217"/>
    </location>
</feature>
<comment type="subcellular location">
    <subcellularLocation>
        <location evidence="1">Cell membrane</location>
        <topology evidence="1">Multi-pass membrane protein</topology>
    </subcellularLocation>
</comment>
<feature type="compositionally biased region" description="Polar residues" evidence="15">
    <location>
        <begin position="271"/>
        <end position="291"/>
    </location>
</feature>
<feature type="transmembrane region" description="Helical" evidence="16">
    <location>
        <begin position="156"/>
        <end position="176"/>
    </location>
</feature>
<dbReference type="PANTHER" id="PTHR22683:SF41">
    <property type="entry name" value="DNA TRANSLOCASE FTSK"/>
    <property type="match status" value="1"/>
</dbReference>
<keyword evidence="8 13" id="KW-0067">ATP-binding</keyword>
<evidence type="ECO:0000256" key="12">
    <source>
        <dbReference type="ARBA" id="ARBA00023306"/>
    </source>
</evidence>
<name>I4AK48_BERLS</name>
<keyword evidence="11 16" id="KW-0472">Membrane</keyword>
<dbReference type="InterPro" id="IPR002543">
    <property type="entry name" value="FtsK_dom"/>
</dbReference>
<evidence type="ECO:0000256" key="15">
    <source>
        <dbReference type="SAM" id="MobiDB-lite"/>
    </source>
</evidence>
<reference evidence="19" key="1">
    <citation type="submission" date="2012-06" db="EMBL/GenBank/DDBJ databases">
        <title>The complete genome of Flexibacter litoralis DSM 6794.</title>
        <authorList>
            <person name="Lucas S."/>
            <person name="Copeland A."/>
            <person name="Lapidus A."/>
            <person name="Glavina del Rio T."/>
            <person name="Dalin E."/>
            <person name="Tice H."/>
            <person name="Bruce D."/>
            <person name="Goodwin L."/>
            <person name="Pitluck S."/>
            <person name="Peters L."/>
            <person name="Ovchinnikova G."/>
            <person name="Lu M."/>
            <person name="Kyrpides N."/>
            <person name="Mavromatis K."/>
            <person name="Ivanova N."/>
            <person name="Brettin T."/>
            <person name="Detter J.C."/>
            <person name="Han C."/>
            <person name="Larimer F."/>
            <person name="Land M."/>
            <person name="Hauser L."/>
            <person name="Markowitz V."/>
            <person name="Cheng J.-F."/>
            <person name="Hugenholtz P."/>
            <person name="Woyke T."/>
            <person name="Wu D."/>
            <person name="Spring S."/>
            <person name="Lang E."/>
            <person name="Kopitz M."/>
            <person name="Brambilla E."/>
            <person name="Klenk H.-P."/>
            <person name="Eisen J.A."/>
        </authorList>
    </citation>
    <scope>NUCLEOTIDE SEQUENCE [LARGE SCALE GENOMIC DNA]</scope>
    <source>
        <strain evidence="19">ATCC 23117 / DSM 6794 / NBRC 15988 / NCIMB 1366 / Sio-4</strain>
    </source>
</reference>
<evidence type="ECO:0000313" key="19">
    <source>
        <dbReference type="Proteomes" id="UP000006054"/>
    </source>
</evidence>
<dbReference type="GO" id="GO:0005886">
    <property type="term" value="C:plasma membrane"/>
    <property type="evidence" value="ECO:0007669"/>
    <property type="project" value="UniProtKB-SubCell"/>
</dbReference>